<dbReference type="AlphaFoldDB" id="A0A8J7DZE0"/>
<keyword evidence="1" id="KW-0813">Transport</keyword>
<evidence type="ECO:0000313" key="10">
    <source>
        <dbReference type="EMBL" id="MBE9118432.1"/>
    </source>
</evidence>
<keyword evidence="5 9" id="KW-0812">Transmembrane</keyword>
<evidence type="ECO:0000256" key="8">
    <source>
        <dbReference type="ARBA" id="ARBA00023136"/>
    </source>
</evidence>
<dbReference type="GO" id="GO:0005886">
    <property type="term" value="C:plasma membrane"/>
    <property type="evidence" value="ECO:0007669"/>
    <property type="project" value="TreeGrafter"/>
</dbReference>
<evidence type="ECO:0000256" key="2">
    <source>
        <dbReference type="ARBA" id="ARBA00022553"/>
    </source>
</evidence>
<keyword evidence="8 9" id="KW-0472">Membrane</keyword>
<keyword evidence="7 9" id="KW-1133">Transmembrane helix</keyword>
<gene>
    <name evidence="10" type="ORF">IQ249_21300</name>
</gene>
<evidence type="ECO:0000256" key="6">
    <source>
        <dbReference type="ARBA" id="ARBA00022967"/>
    </source>
</evidence>
<keyword evidence="4" id="KW-0288">FMN</keyword>
<dbReference type="Proteomes" id="UP000654482">
    <property type="component" value="Unassembled WGS sequence"/>
</dbReference>
<keyword evidence="3" id="KW-0285">Flavoprotein</keyword>
<reference evidence="10" key="1">
    <citation type="submission" date="2020-10" db="EMBL/GenBank/DDBJ databases">
        <authorList>
            <person name="Castelo-Branco R."/>
            <person name="Eusebio N."/>
            <person name="Adriana R."/>
            <person name="Vieira A."/>
            <person name="Brugerolle De Fraissinette N."/>
            <person name="Rezende De Castro R."/>
            <person name="Schneider M.P."/>
            <person name="Vasconcelos V."/>
            <person name="Leao P.N."/>
        </authorList>
    </citation>
    <scope>NUCLEOTIDE SEQUENCE</scope>
    <source>
        <strain evidence="10">LEGE 07157</strain>
    </source>
</reference>
<sequence length="234" mass="26346">PRHPVTPSTPRDKYLAFSYKLLSPLRSSLITGLGLCLLLRANNWQTMAIAGCLAIASKFLFRHKSKHFFNPANFGIIAALLLTQDAWVSPGQWGTDWWYLLLFAGTGGMVLQKVGRWDTSAAFFGAYAGLEALRSLWLGQGWDVYFHHFTSGSLLLFALFMLTDPRSIPNARASRLIWAFGIAWLTFILQHQFYLSTAIFWALFVLSPLTIVLDSIWSAPRFTWQGKSLKTIAP</sequence>
<evidence type="ECO:0000256" key="3">
    <source>
        <dbReference type="ARBA" id="ARBA00022630"/>
    </source>
</evidence>
<evidence type="ECO:0000313" key="11">
    <source>
        <dbReference type="Proteomes" id="UP000654482"/>
    </source>
</evidence>
<name>A0A8J7DZE0_9CYAN</name>
<keyword evidence="6" id="KW-1278">Translocase</keyword>
<feature type="transmembrane region" description="Helical" evidence="9">
    <location>
        <begin position="44"/>
        <end position="61"/>
    </location>
</feature>
<dbReference type="PANTHER" id="PTHR30578">
    <property type="entry name" value="ELECTRON TRANSPORT COMPLEX PROTEIN RNFD"/>
    <property type="match status" value="1"/>
</dbReference>
<evidence type="ECO:0000256" key="1">
    <source>
        <dbReference type="ARBA" id="ARBA00022448"/>
    </source>
</evidence>
<accession>A0A8J7DZE0</accession>
<feature type="non-terminal residue" evidence="10">
    <location>
        <position position="1"/>
    </location>
</feature>
<feature type="transmembrane region" description="Helical" evidence="9">
    <location>
        <begin position="68"/>
        <end position="85"/>
    </location>
</feature>
<evidence type="ECO:0000256" key="5">
    <source>
        <dbReference type="ARBA" id="ARBA00022692"/>
    </source>
</evidence>
<evidence type="ECO:0000256" key="9">
    <source>
        <dbReference type="SAM" id="Phobius"/>
    </source>
</evidence>
<dbReference type="Pfam" id="PF03116">
    <property type="entry name" value="NQR2_RnfD_RnfE"/>
    <property type="match status" value="1"/>
</dbReference>
<protein>
    <submittedName>
        <fullName evidence="10">RnfABCDGE type electron transport complex subunit D</fullName>
    </submittedName>
</protein>
<proteinExistence type="predicted"/>
<organism evidence="10 11">
    <name type="scientific">Lusitaniella coriacea LEGE 07157</name>
    <dbReference type="NCBI Taxonomy" id="945747"/>
    <lineage>
        <taxon>Bacteria</taxon>
        <taxon>Bacillati</taxon>
        <taxon>Cyanobacteriota</taxon>
        <taxon>Cyanophyceae</taxon>
        <taxon>Spirulinales</taxon>
        <taxon>Lusitaniellaceae</taxon>
        <taxon>Lusitaniella</taxon>
    </lineage>
</organism>
<feature type="transmembrane region" description="Helical" evidence="9">
    <location>
        <begin position="199"/>
        <end position="217"/>
    </location>
</feature>
<dbReference type="PANTHER" id="PTHR30578:SF0">
    <property type="entry name" value="ION-TRANSLOCATING OXIDOREDUCTASE COMPLEX SUBUNIT D"/>
    <property type="match status" value="1"/>
</dbReference>
<keyword evidence="11" id="KW-1185">Reference proteome</keyword>
<comment type="caution">
    <text evidence="10">The sequence shown here is derived from an EMBL/GenBank/DDBJ whole genome shotgun (WGS) entry which is preliminary data.</text>
</comment>
<dbReference type="RefSeq" id="WP_194031517.1">
    <property type="nucleotide sequence ID" value="NZ_JADEWZ010000047.1"/>
</dbReference>
<dbReference type="GO" id="GO:0055085">
    <property type="term" value="P:transmembrane transport"/>
    <property type="evidence" value="ECO:0007669"/>
    <property type="project" value="InterPro"/>
</dbReference>
<keyword evidence="2" id="KW-0597">Phosphoprotein</keyword>
<feature type="transmembrane region" description="Helical" evidence="9">
    <location>
        <begin position="175"/>
        <end position="193"/>
    </location>
</feature>
<evidence type="ECO:0000256" key="4">
    <source>
        <dbReference type="ARBA" id="ARBA00022643"/>
    </source>
</evidence>
<evidence type="ECO:0000256" key="7">
    <source>
        <dbReference type="ARBA" id="ARBA00022989"/>
    </source>
</evidence>
<dbReference type="InterPro" id="IPR004338">
    <property type="entry name" value="NqrB/RnfD"/>
</dbReference>
<dbReference type="EMBL" id="JADEWZ010000047">
    <property type="protein sequence ID" value="MBE9118432.1"/>
    <property type="molecule type" value="Genomic_DNA"/>
</dbReference>
<feature type="transmembrane region" description="Helical" evidence="9">
    <location>
        <begin position="145"/>
        <end position="163"/>
    </location>
</feature>